<dbReference type="AlphaFoldDB" id="E4WRM3"/>
<protein>
    <submittedName>
        <fullName evidence="1">Uncharacterized protein</fullName>
    </submittedName>
</protein>
<dbReference type="OrthoDB" id="10386461at2759"/>
<dbReference type="EMBL" id="FN653015">
    <property type="protein sequence ID" value="CBY20405.1"/>
    <property type="molecule type" value="Genomic_DNA"/>
</dbReference>
<reference evidence="1" key="1">
    <citation type="journal article" date="2010" name="Science">
        <title>Plasticity of animal genome architecture unmasked by rapid evolution of a pelagic tunicate.</title>
        <authorList>
            <person name="Denoeud F."/>
            <person name="Henriet S."/>
            <person name="Mungpakdee S."/>
            <person name="Aury J.M."/>
            <person name="Da Silva C."/>
            <person name="Brinkmann H."/>
            <person name="Mikhaleva J."/>
            <person name="Olsen L.C."/>
            <person name="Jubin C."/>
            <person name="Canestro C."/>
            <person name="Bouquet J.M."/>
            <person name="Danks G."/>
            <person name="Poulain J."/>
            <person name="Campsteijn C."/>
            <person name="Adamski M."/>
            <person name="Cross I."/>
            <person name="Yadetie F."/>
            <person name="Muffato M."/>
            <person name="Louis A."/>
            <person name="Butcher S."/>
            <person name="Tsagkogeorga G."/>
            <person name="Konrad A."/>
            <person name="Singh S."/>
            <person name="Jensen M.F."/>
            <person name="Cong E.H."/>
            <person name="Eikeseth-Otteraa H."/>
            <person name="Noel B."/>
            <person name="Anthouard V."/>
            <person name="Porcel B.M."/>
            <person name="Kachouri-Lafond R."/>
            <person name="Nishino A."/>
            <person name="Ugolini M."/>
            <person name="Chourrout P."/>
            <person name="Nishida H."/>
            <person name="Aasland R."/>
            <person name="Huzurbazar S."/>
            <person name="Westhof E."/>
            <person name="Delsuc F."/>
            <person name="Lehrach H."/>
            <person name="Reinhardt R."/>
            <person name="Weissenbach J."/>
            <person name="Roy S.W."/>
            <person name="Artiguenave F."/>
            <person name="Postlethwait J.H."/>
            <person name="Manak J.R."/>
            <person name="Thompson E.M."/>
            <person name="Jaillon O."/>
            <person name="Du Pasquier L."/>
            <person name="Boudinot P."/>
            <person name="Liberles D.A."/>
            <person name="Volff J.N."/>
            <person name="Philippe H."/>
            <person name="Lenhard B."/>
            <person name="Roest Crollius H."/>
            <person name="Wincker P."/>
            <person name="Chourrout D."/>
        </authorList>
    </citation>
    <scope>NUCLEOTIDE SEQUENCE [LARGE SCALE GENOMIC DNA]</scope>
</reference>
<gene>
    <name evidence="1" type="ORF">GSOID_T00000400001</name>
</gene>
<evidence type="ECO:0000313" key="2">
    <source>
        <dbReference type="Proteomes" id="UP000001307"/>
    </source>
</evidence>
<dbReference type="InParanoid" id="E4WRM3"/>
<name>E4WRM3_OIKDI</name>
<organism evidence="1">
    <name type="scientific">Oikopleura dioica</name>
    <name type="common">Tunicate</name>
    <dbReference type="NCBI Taxonomy" id="34765"/>
    <lineage>
        <taxon>Eukaryota</taxon>
        <taxon>Metazoa</taxon>
        <taxon>Chordata</taxon>
        <taxon>Tunicata</taxon>
        <taxon>Appendicularia</taxon>
        <taxon>Copelata</taxon>
        <taxon>Oikopleuridae</taxon>
        <taxon>Oikopleura</taxon>
    </lineage>
</organism>
<dbReference type="Proteomes" id="UP000001307">
    <property type="component" value="Unassembled WGS sequence"/>
</dbReference>
<accession>E4WRM3</accession>
<sequence length="1032" mass="106071">MKLGSFFIAIKTAESYVIRDESNKSYDIQPVKECISKIGNICVAQRVTGYTKQETTTIDETMVSTKDKAAEPNFDIGPLAGYMLTKDKDYLTLAVQGSDINGLSNPAVNYLAAQKAASGDLAMSLAMSKDPLLPIMKELTQDGTMAVTTAKNNNLVANPMGVATATYLAAAGDPYAAYALSGSTIPAAGIAAGSKNPLYYALGGNSGMAAGYALLADANNAGGDFDKWTAYAVSGDPAVLHAGISKDAAVRNRDYSAYLGGNPVLSYAQTGNPLAGAIRSNVEVNKSNNPLMNMYAAKQGVQAATALTGNGNVAYAAEKYAADPTYDVTKTVLAESLGNPLLTQALIKDPNLVLSQVAESADPETQRLIGAMTGDPSMALAVSGDAGAVHAAQTADPAKAALAMASGNAGLAYVMTKDPALMALTSNDPQVKQLGAAMTGNPTIAKVIGGPGAALAAETADPIRSMMVQQLDSPIAAYQLTKDPRTLFVNDKYNKLEHDINAPLIAAMTGNTLLTAAATGNMMASYYAGKKNPMKAMVLNGSGNPAIAFAGAMTDGATRDAAMIDASIAGGNTDMAAASLMNGNPKFALGLTGDMHAYQYADNSATAIPNEDVLLASQSNNPLLTLGLTGNKLLAAITDPEAKANPVLVGANSKTDAMQTFVATGDATAANLADATAAIDPLTNIASADQIKLINKGILAGQIGDPLATYALTKNKDLMAIQSAASGDANANTIAYLTNDQAATFALTGDAKAAYLAKDAPIDFKRFYAAESGDPAIAWAVTKDATLAALTAGPENVSNDLGLTYLVSKEASPLHAYALTGGNPATLIAGEQTKDADKLLTLSAAATGDPTLAYGLTQNAQLAAVTSDKFKAEQKPHSTVGAYLAISDPDLAYSLTGNSNHLIQKQFISSPVNPNGNLIAFAAGRNAPQLTASQLASSAFLTPELSYLLYGNPLVHSVDAATQKQLGLASALGNPAAAYMIDPNKSTAGLNNVIASQSSNPLASAAALQTNNPVLQYGETQHPYIFYKALLN</sequence>
<proteinExistence type="predicted"/>
<evidence type="ECO:0000313" key="1">
    <source>
        <dbReference type="EMBL" id="CBY20405.1"/>
    </source>
</evidence>
<keyword evidence="2" id="KW-1185">Reference proteome</keyword>